<keyword evidence="3 8" id="KW-0545">Nucleotide biosynthesis</keyword>
<dbReference type="PANTHER" id="PTHR10344:SF4">
    <property type="entry name" value="UMP-CMP KINASE 2, MITOCHONDRIAL"/>
    <property type="match status" value="1"/>
</dbReference>
<dbReference type="HAMAP" id="MF_00165">
    <property type="entry name" value="Thymidylate_kinase"/>
    <property type="match status" value="1"/>
</dbReference>
<keyword evidence="6 8" id="KW-0067">ATP-binding</keyword>
<comment type="caution">
    <text evidence="11">The sequence shown here is derived from an EMBL/GenBank/DDBJ whole genome shotgun (WGS) entry which is preliminary data.</text>
</comment>
<keyword evidence="2 8" id="KW-0808">Transferase</keyword>
<feature type="coiled-coil region" evidence="9">
    <location>
        <begin position="122"/>
        <end position="149"/>
    </location>
</feature>
<evidence type="ECO:0000256" key="6">
    <source>
        <dbReference type="ARBA" id="ARBA00022840"/>
    </source>
</evidence>
<name>A0A5E4LNY6_9ARCH</name>
<dbReference type="NCBIfam" id="TIGR00041">
    <property type="entry name" value="DTMP_kinase"/>
    <property type="match status" value="1"/>
</dbReference>
<dbReference type="Pfam" id="PF02223">
    <property type="entry name" value="Thymidylate_kin"/>
    <property type="match status" value="1"/>
</dbReference>
<evidence type="ECO:0000256" key="4">
    <source>
        <dbReference type="ARBA" id="ARBA00022741"/>
    </source>
</evidence>
<comment type="caution">
    <text evidence="8">Lacks conserved residue(s) required for the propagation of feature annotation.</text>
</comment>
<evidence type="ECO:0000256" key="1">
    <source>
        <dbReference type="ARBA" id="ARBA00009776"/>
    </source>
</evidence>
<keyword evidence="5 8" id="KW-0418">Kinase</keyword>
<dbReference type="GO" id="GO:0005737">
    <property type="term" value="C:cytoplasm"/>
    <property type="evidence" value="ECO:0007669"/>
    <property type="project" value="TreeGrafter"/>
</dbReference>
<dbReference type="SUPFAM" id="SSF52540">
    <property type="entry name" value="P-loop containing nucleoside triphosphate hydrolases"/>
    <property type="match status" value="1"/>
</dbReference>
<dbReference type="PANTHER" id="PTHR10344">
    <property type="entry name" value="THYMIDYLATE KINASE"/>
    <property type="match status" value="1"/>
</dbReference>
<evidence type="ECO:0000313" key="12">
    <source>
        <dbReference type="Proteomes" id="UP000789941"/>
    </source>
</evidence>
<reference evidence="11 12" key="1">
    <citation type="submission" date="2019-08" db="EMBL/GenBank/DDBJ databases">
        <authorList>
            <person name="Vazquez-Campos X."/>
        </authorList>
    </citation>
    <scope>NUCLEOTIDE SEQUENCE [LARGE SCALE GENOMIC DNA]</scope>
    <source>
        <strain evidence="11">LFW-283_2</strain>
    </source>
</reference>
<feature type="domain" description="Thymidylate kinase-like" evidence="10">
    <location>
        <begin position="5"/>
        <end position="180"/>
    </location>
</feature>
<dbReference type="GO" id="GO:0006233">
    <property type="term" value="P:dTDP biosynthetic process"/>
    <property type="evidence" value="ECO:0007669"/>
    <property type="project" value="InterPro"/>
</dbReference>
<keyword evidence="9" id="KW-0175">Coiled coil</keyword>
<evidence type="ECO:0000256" key="5">
    <source>
        <dbReference type="ARBA" id="ARBA00022777"/>
    </source>
</evidence>
<dbReference type="InterPro" id="IPR027417">
    <property type="entry name" value="P-loop_NTPase"/>
</dbReference>
<dbReference type="InterPro" id="IPR039430">
    <property type="entry name" value="Thymidylate_kin-like_dom"/>
</dbReference>
<dbReference type="GO" id="GO:0006235">
    <property type="term" value="P:dTTP biosynthetic process"/>
    <property type="evidence" value="ECO:0007669"/>
    <property type="project" value="UniProtKB-UniRule"/>
</dbReference>
<evidence type="ECO:0000259" key="10">
    <source>
        <dbReference type="Pfam" id="PF02223"/>
    </source>
</evidence>
<dbReference type="AlphaFoldDB" id="A0A5E4LNY6"/>
<evidence type="ECO:0000256" key="8">
    <source>
        <dbReference type="HAMAP-Rule" id="MF_00165"/>
    </source>
</evidence>
<dbReference type="GO" id="GO:0005524">
    <property type="term" value="F:ATP binding"/>
    <property type="evidence" value="ECO:0007669"/>
    <property type="project" value="UniProtKB-UniRule"/>
</dbReference>
<accession>A0A5E4LNY6</accession>
<evidence type="ECO:0000256" key="9">
    <source>
        <dbReference type="SAM" id="Coils"/>
    </source>
</evidence>
<dbReference type="EC" id="2.7.4.9" evidence="8"/>
<comment type="similarity">
    <text evidence="1 8">Belongs to the thymidylate kinase family.</text>
</comment>
<organism evidence="11 12">
    <name type="scientific">Candidatus Bilamarchaeum dharawalense</name>
    <dbReference type="NCBI Taxonomy" id="2885759"/>
    <lineage>
        <taxon>Archaea</taxon>
        <taxon>Candidatus Micrarchaeota</taxon>
        <taxon>Candidatus Micrarchaeia</taxon>
        <taxon>Candidatus Anstonellales</taxon>
        <taxon>Candidatus Bilamarchaeaceae</taxon>
        <taxon>Candidatus Bilamarchaeum</taxon>
    </lineage>
</organism>
<dbReference type="InterPro" id="IPR018094">
    <property type="entry name" value="Thymidylate_kinase"/>
</dbReference>
<evidence type="ECO:0000256" key="2">
    <source>
        <dbReference type="ARBA" id="ARBA00022679"/>
    </source>
</evidence>
<dbReference type="Gene3D" id="3.40.50.300">
    <property type="entry name" value="P-loop containing nucleotide triphosphate hydrolases"/>
    <property type="match status" value="1"/>
</dbReference>
<dbReference type="GO" id="GO:0004798">
    <property type="term" value="F:dTMP kinase activity"/>
    <property type="evidence" value="ECO:0007669"/>
    <property type="project" value="UniProtKB-UniRule"/>
</dbReference>
<sequence length="187" mass="21934">MLIVFEGIDGCGKETQIKLLKEKLGAVVLKYPTKNNRTLNDYLEKKISIDPKALFLLFLDDITEDQKSIKKALAENKYVILDRYIFSTIAYELDSFSYSEAKQIVEKKNLLKPDMVILLDIDEKTSQERKSKQKKLDRYEENAEYLKKVRNVFLKLFEERFLTPSWHKIDARKDIASVQADLVQLFM</sequence>
<gene>
    <name evidence="8 11" type="primary">tmk</name>
    <name evidence="11" type="ORF">LFW2832_01247</name>
</gene>
<dbReference type="CDD" id="cd01672">
    <property type="entry name" value="TMPK"/>
    <property type="match status" value="1"/>
</dbReference>
<dbReference type="EMBL" id="CABMJJ010000003">
    <property type="protein sequence ID" value="VVC02798.1"/>
    <property type="molecule type" value="Genomic_DNA"/>
</dbReference>
<keyword evidence="4 8" id="KW-0547">Nucleotide-binding</keyword>
<protein>
    <recommendedName>
        <fullName evidence="8">Probable thymidylate kinase</fullName>
        <ecNumber evidence="8">2.7.4.9</ecNumber>
    </recommendedName>
    <alternativeName>
        <fullName evidence="8">dTMP kinase</fullName>
    </alternativeName>
</protein>
<dbReference type="Proteomes" id="UP000789941">
    <property type="component" value="Unassembled WGS sequence"/>
</dbReference>
<comment type="catalytic activity">
    <reaction evidence="7 8">
        <text>dTMP + ATP = dTDP + ADP</text>
        <dbReference type="Rhea" id="RHEA:13517"/>
        <dbReference type="ChEBI" id="CHEBI:30616"/>
        <dbReference type="ChEBI" id="CHEBI:58369"/>
        <dbReference type="ChEBI" id="CHEBI:63528"/>
        <dbReference type="ChEBI" id="CHEBI:456216"/>
        <dbReference type="EC" id="2.7.4.9"/>
    </reaction>
</comment>
<evidence type="ECO:0000256" key="7">
    <source>
        <dbReference type="ARBA" id="ARBA00048743"/>
    </source>
</evidence>
<evidence type="ECO:0000256" key="3">
    <source>
        <dbReference type="ARBA" id="ARBA00022727"/>
    </source>
</evidence>
<evidence type="ECO:0000313" key="11">
    <source>
        <dbReference type="EMBL" id="VVC02798.1"/>
    </source>
</evidence>
<proteinExistence type="inferred from homology"/>
<dbReference type="GO" id="GO:0006227">
    <property type="term" value="P:dUDP biosynthetic process"/>
    <property type="evidence" value="ECO:0007669"/>
    <property type="project" value="TreeGrafter"/>
</dbReference>